<dbReference type="Pfam" id="PF00082">
    <property type="entry name" value="Peptidase_S8"/>
    <property type="match status" value="2"/>
</dbReference>
<dbReference type="InterPro" id="IPR023828">
    <property type="entry name" value="Peptidase_S8_Ser-AS"/>
</dbReference>
<keyword evidence="2" id="KW-0378">Hydrolase</keyword>
<dbReference type="Gene3D" id="2.60.120.380">
    <property type="match status" value="1"/>
</dbReference>
<dbReference type="GO" id="GO:0006508">
    <property type="term" value="P:proteolysis"/>
    <property type="evidence" value="ECO:0007669"/>
    <property type="project" value="UniProtKB-KW"/>
</dbReference>
<sequence length="465" mass="46605">MGRRTALLAVVIVVASAGAGLVGADVAGDGPAVQGGGSAVQSDHVGQLFGGVTAGAVLPGSSVHPATDRARIERGPTGAVGSDADGDAGGDEVRVGVIGSAFGDAAEVDGRVVARERVTASRFGLAVGDGGAGDHDAAVASVVAQRAPESSLYLASVGHEPTPAEYARAVDWLVEHDVDVIVDSGSYYPRTADGMDRISAAAERAADRGTVFVTSGGNTARRHWRGAATEPGWLAFGDDGTQGNRLGDGRISGAVTLRLYWEGSADYDLYLYRDVVDGPDEVVAKSTRESGSAEAIDAVLPRGSYYVAIDVRDPGAGHVDLFAARHRLAYAAGAGSAVAPATADGVISVGAVGSDGRLAAYSSASTDVQAAGTVALPDGRTLEGTSAAAPAVAGVVAEMSVAAGEDDLTPAEAERLLRRTAVDGRIDPGSAVAAAGARSRAGDDVGERTDGDGTADNGSWVYRGP</sequence>
<proteinExistence type="predicted"/>
<evidence type="ECO:0000256" key="2">
    <source>
        <dbReference type="ARBA" id="ARBA00022801"/>
    </source>
</evidence>
<accession>A0A6B0T0E0</accession>
<dbReference type="SUPFAM" id="SSF52743">
    <property type="entry name" value="Subtilisin-like"/>
    <property type="match status" value="1"/>
</dbReference>
<keyword evidence="1" id="KW-0645">Protease</keyword>
<evidence type="ECO:0000313" key="6">
    <source>
        <dbReference type="EMBL" id="MXR42191.1"/>
    </source>
</evidence>
<gene>
    <name evidence="6" type="ORF">GRX01_12680</name>
</gene>
<name>A0A6B0T0E0_9EURY</name>
<keyword evidence="3" id="KW-0720">Serine protease</keyword>
<reference evidence="6 7" key="1">
    <citation type="submission" date="2019-12" db="EMBL/GenBank/DDBJ databases">
        <title>Isolation and characterization of three novel carbon monoxide-oxidizing members of Halobacteria from salione crusts and soils.</title>
        <authorList>
            <person name="Myers M.R."/>
            <person name="King G.M."/>
        </authorList>
    </citation>
    <scope>NUCLEOTIDE SEQUENCE [LARGE SCALE GENOMIC DNA]</scope>
    <source>
        <strain evidence="6 7">WSA2</strain>
    </source>
</reference>
<dbReference type="EMBL" id="WUUS01000007">
    <property type="protein sequence ID" value="MXR42191.1"/>
    <property type="molecule type" value="Genomic_DNA"/>
</dbReference>
<evidence type="ECO:0000256" key="4">
    <source>
        <dbReference type="SAM" id="MobiDB-lite"/>
    </source>
</evidence>
<feature type="domain" description="Peptidase S8/S53" evidence="5">
    <location>
        <begin position="139"/>
        <end position="220"/>
    </location>
</feature>
<feature type="compositionally biased region" description="Low complexity" evidence="4">
    <location>
        <begin position="429"/>
        <end position="439"/>
    </location>
</feature>
<evidence type="ECO:0000259" key="5">
    <source>
        <dbReference type="Pfam" id="PF00082"/>
    </source>
</evidence>
<dbReference type="OrthoDB" id="341609at2157"/>
<dbReference type="RefSeq" id="WP_159667958.1">
    <property type="nucleotide sequence ID" value="NZ_WUUS01000007.1"/>
</dbReference>
<dbReference type="GO" id="GO:0004252">
    <property type="term" value="F:serine-type endopeptidase activity"/>
    <property type="evidence" value="ECO:0007669"/>
    <property type="project" value="InterPro"/>
</dbReference>
<feature type="compositionally biased region" description="Basic and acidic residues" evidence="4">
    <location>
        <begin position="440"/>
        <end position="451"/>
    </location>
</feature>
<feature type="region of interest" description="Disordered" evidence="4">
    <location>
        <begin position="428"/>
        <end position="465"/>
    </location>
</feature>
<dbReference type="Gene3D" id="3.40.50.200">
    <property type="entry name" value="Peptidase S8/S53 domain"/>
    <property type="match status" value="2"/>
</dbReference>
<evidence type="ECO:0000313" key="7">
    <source>
        <dbReference type="Proteomes" id="UP000437065"/>
    </source>
</evidence>
<dbReference type="InterPro" id="IPR000209">
    <property type="entry name" value="Peptidase_S8/S53_dom"/>
</dbReference>
<comment type="caution">
    <text evidence="6">The sequence shown here is derived from an EMBL/GenBank/DDBJ whole genome shotgun (WGS) entry which is preliminary data.</text>
</comment>
<organism evidence="6 7">
    <name type="scientific">Halobaculum saliterrae</name>
    <dbReference type="NCBI Taxonomy" id="2073113"/>
    <lineage>
        <taxon>Archaea</taxon>
        <taxon>Methanobacteriati</taxon>
        <taxon>Methanobacteriota</taxon>
        <taxon>Stenosarchaea group</taxon>
        <taxon>Halobacteria</taxon>
        <taxon>Halobacteriales</taxon>
        <taxon>Haloferacaceae</taxon>
        <taxon>Halobaculum</taxon>
    </lineage>
</organism>
<protein>
    <submittedName>
        <fullName evidence="6">S8 family serine peptidase</fullName>
    </submittedName>
</protein>
<dbReference type="PROSITE" id="PS00138">
    <property type="entry name" value="SUBTILASE_SER"/>
    <property type="match status" value="1"/>
</dbReference>
<evidence type="ECO:0000256" key="1">
    <source>
        <dbReference type="ARBA" id="ARBA00022670"/>
    </source>
</evidence>
<evidence type="ECO:0000256" key="3">
    <source>
        <dbReference type="ARBA" id="ARBA00022825"/>
    </source>
</evidence>
<keyword evidence="7" id="KW-1185">Reference proteome</keyword>
<feature type="domain" description="Peptidase S8/S53" evidence="5">
    <location>
        <begin position="336"/>
        <end position="424"/>
    </location>
</feature>
<dbReference type="AlphaFoldDB" id="A0A6B0T0E0"/>
<dbReference type="Proteomes" id="UP000437065">
    <property type="component" value="Unassembled WGS sequence"/>
</dbReference>
<dbReference type="InterPro" id="IPR036852">
    <property type="entry name" value="Peptidase_S8/S53_dom_sf"/>
</dbReference>